<dbReference type="PROSITE" id="PS00449">
    <property type="entry name" value="ATPASE_A"/>
    <property type="match status" value="1"/>
</dbReference>
<dbReference type="GO" id="GO:0005743">
    <property type="term" value="C:mitochondrial inner membrane"/>
    <property type="evidence" value="ECO:0007669"/>
    <property type="project" value="UniProtKB-SubCell"/>
</dbReference>
<feature type="transmembrane region" description="Helical" evidence="12">
    <location>
        <begin position="150"/>
        <end position="177"/>
    </location>
</feature>
<keyword evidence="4" id="KW-0138">CF(0)</keyword>
<feature type="transmembrane region" description="Helical" evidence="12">
    <location>
        <begin position="88"/>
        <end position="110"/>
    </location>
</feature>
<protein>
    <recommendedName>
        <fullName evidence="11">ATP synthase subunit a</fullName>
    </recommendedName>
</protein>
<keyword evidence="13" id="KW-0496">Mitochondrion</keyword>
<dbReference type="InterPro" id="IPR045083">
    <property type="entry name" value="ATP_synth_F0_asu_bact/mt"/>
</dbReference>
<keyword evidence="9 12" id="KW-0472">Membrane</keyword>
<comment type="similarity">
    <text evidence="2">Belongs to the ATPase A chain family.</text>
</comment>
<dbReference type="InterPro" id="IPR000568">
    <property type="entry name" value="ATP_synth_F0_asu"/>
</dbReference>
<dbReference type="GeneID" id="11341120"/>
<organism evidence="13">
    <name type="scientific">Pedipes pedipes</name>
    <dbReference type="NCBI Taxonomy" id="999235"/>
    <lineage>
        <taxon>Eukaryota</taxon>
        <taxon>Metazoa</taxon>
        <taxon>Spiralia</taxon>
        <taxon>Lophotrochozoa</taxon>
        <taxon>Mollusca</taxon>
        <taxon>Gastropoda</taxon>
        <taxon>Heterobranchia</taxon>
        <taxon>Euthyneura</taxon>
        <taxon>Panpulmonata</taxon>
        <taxon>Eupulmonata</taxon>
        <taxon>Ellobiida</taxon>
        <taxon>Ellobioidea</taxon>
        <taxon>Ellobiidae</taxon>
        <taxon>Pedipes</taxon>
    </lineage>
</organism>
<dbReference type="PRINTS" id="PR00123">
    <property type="entry name" value="ATPASEA"/>
</dbReference>
<evidence type="ECO:0000256" key="2">
    <source>
        <dbReference type="ARBA" id="ARBA00006810"/>
    </source>
</evidence>
<keyword evidence="3" id="KW-0813">Transport</keyword>
<evidence type="ECO:0000256" key="8">
    <source>
        <dbReference type="ARBA" id="ARBA00023065"/>
    </source>
</evidence>
<accession>G8HPB7</accession>
<feature type="transmembrane region" description="Helical" evidence="12">
    <location>
        <begin position="15"/>
        <end position="35"/>
    </location>
</feature>
<evidence type="ECO:0000256" key="6">
    <source>
        <dbReference type="ARBA" id="ARBA00022781"/>
    </source>
</evidence>
<keyword evidence="10" id="KW-0066">ATP synthesis</keyword>
<gene>
    <name evidence="13" type="primary">atp6</name>
</gene>
<name>G8HPB7_9EUPU</name>
<dbReference type="EMBL" id="JN615140">
    <property type="protein sequence ID" value="AEQ93852.1"/>
    <property type="molecule type" value="Genomic_DNA"/>
</dbReference>
<dbReference type="AlphaFoldDB" id="G8HPB7"/>
<dbReference type="PANTHER" id="PTHR11410">
    <property type="entry name" value="ATP SYNTHASE SUBUNIT A"/>
    <property type="match status" value="1"/>
</dbReference>
<feature type="transmembrane region" description="Helical" evidence="12">
    <location>
        <begin position="122"/>
        <end position="144"/>
    </location>
</feature>
<comment type="subcellular location">
    <subcellularLocation>
        <location evidence="1">Membrane</location>
        <topology evidence="1">Multi-pass membrane protein</topology>
    </subcellularLocation>
    <subcellularLocation>
        <location evidence="11">Mitochondrion inner membrane</location>
        <topology evidence="11">Multi-pass membrane protein</topology>
    </subcellularLocation>
</comment>
<dbReference type="InterPro" id="IPR035908">
    <property type="entry name" value="F0_ATP_A_sf"/>
</dbReference>
<geneLocation type="mitochondrion" evidence="13"/>
<evidence type="ECO:0000256" key="12">
    <source>
        <dbReference type="SAM" id="Phobius"/>
    </source>
</evidence>
<dbReference type="CDD" id="cd00310">
    <property type="entry name" value="ATP-synt_Fo_a_6"/>
    <property type="match status" value="1"/>
</dbReference>
<evidence type="ECO:0000256" key="4">
    <source>
        <dbReference type="ARBA" id="ARBA00022547"/>
    </source>
</evidence>
<feature type="transmembrane region" description="Helical" evidence="12">
    <location>
        <begin position="184"/>
        <end position="209"/>
    </location>
</feature>
<proteinExistence type="inferred from homology"/>
<dbReference type="CTD" id="4508"/>
<evidence type="ECO:0000256" key="3">
    <source>
        <dbReference type="ARBA" id="ARBA00022448"/>
    </source>
</evidence>
<evidence type="ECO:0000256" key="5">
    <source>
        <dbReference type="ARBA" id="ARBA00022692"/>
    </source>
</evidence>
<sequence>MFSDLFSSLDGAQSFFSWGPSVLVPFFFVSASYFVSSAGQLKNMLSGLIFSRKELNHLGAIISSLLLFLMSINFFGMAPLCYSTSSSLWFASCLAVSFWGALLISGWVYSPTKSAAHLCPSGAPVYLVPVLVVIETISILIRPITLSVRLIANISAGHIVLSLLSNVLSGTTVFFVLALSLVGVFYTVFEFFVCFIQAYIFSLLVSLYAEEHP</sequence>
<keyword evidence="5 12" id="KW-0812">Transmembrane</keyword>
<dbReference type="GO" id="GO:0045259">
    <property type="term" value="C:proton-transporting ATP synthase complex"/>
    <property type="evidence" value="ECO:0007669"/>
    <property type="project" value="UniProtKB-KW"/>
</dbReference>
<evidence type="ECO:0000313" key="13">
    <source>
        <dbReference type="EMBL" id="AEQ93852.1"/>
    </source>
</evidence>
<keyword evidence="8" id="KW-0406">Ion transport</keyword>
<evidence type="ECO:0000256" key="10">
    <source>
        <dbReference type="ARBA" id="ARBA00023310"/>
    </source>
</evidence>
<evidence type="ECO:0000256" key="1">
    <source>
        <dbReference type="ARBA" id="ARBA00004141"/>
    </source>
</evidence>
<dbReference type="Gene3D" id="1.20.120.220">
    <property type="entry name" value="ATP synthase, F0 complex, subunit A"/>
    <property type="match status" value="1"/>
</dbReference>
<dbReference type="InterPro" id="IPR023011">
    <property type="entry name" value="ATP_synth_F0_asu_AS"/>
</dbReference>
<dbReference type="GO" id="GO:0046933">
    <property type="term" value="F:proton-transporting ATP synthase activity, rotational mechanism"/>
    <property type="evidence" value="ECO:0007669"/>
    <property type="project" value="TreeGrafter"/>
</dbReference>
<keyword evidence="7 12" id="KW-1133">Transmembrane helix</keyword>
<reference evidence="13" key="2">
    <citation type="submission" date="2011-08" db="EMBL/GenBank/DDBJ databases">
        <authorList>
            <person name="Dayrat B."/>
        </authorList>
    </citation>
    <scope>NUCLEOTIDE SEQUENCE</scope>
</reference>
<evidence type="ECO:0000256" key="9">
    <source>
        <dbReference type="ARBA" id="ARBA00023136"/>
    </source>
</evidence>
<dbReference type="Pfam" id="PF00119">
    <property type="entry name" value="ATP-synt_A"/>
    <property type="match status" value="1"/>
</dbReference>
<dbReference type="PANTHER" id="PTHR11410:SF0">
    <property type="entry name" value="ATP SYNTHASE SUBUNIT A"/>
    <property type="match status" value="1"/>
</dbReference>
<reference evidence="13" key="1">
    <citation type="journal article" date="2011" name="BMC Evol. Biol.">
        <title>Ten new complete mitochondrial genomes of pulmonates (Mollusca: Gastropoda) and their impact on phylogenetic relationships.</title>
        <authorList>
            <person name="White T.R."/>
            <person name="Conrad M.M."/>
            <person name="Tseng R."/>
            <person name="Balayan S."/>
            <person name="Golding R."/>
            <person name="de Frias Martins A.M."/>
            <person name="Dayrat B.A."/>
        </authorList>
    </citation>
    <scope>NUCLEOTIDE SEQUENCE</scope>
</reference>
<evidence type="ECO:0000256" key="7">
    <source>
        <dbReference type="ARBA" id="ARBA00022989"/>
    </source>
</evidence>
<dbReference type="SUPFAM" id="SSF81336">
    <property type="entry name" value="F1F0 ATP synthase subunit A"/>
    <property type="match status" value="1"/>
</dbReference>
<evidence type="ECO:0000256" key="11">
    <source>
        <dbReference type="RuleBase" id="RU004450"/>
    </source>
</evidence>
<dbReference type="RefSeq" id="YP_004934930.1">
    <property type="nucleotide sequence ID" value="NC_016179.1"/>
</dbReference>
<keyword evidence="6" id="KW-0375">Hydrogen ion transport</keyword>
<dbReference type="NCBIfam" id="TIGR01131">
    <property type="entry name" value="ATP_synt_6_or_A"/>
    <property type="match status" value="1"/>
</dbReference>
<feature type="transmembrane region" description="Helical" evidence="12">
    <location>
        <begin position="55"/>
        <end position="76"/>
    </location>
</feature>